<keyword evidence="4 7" id="KW-0747">Spliceosome</keyword>
<evidence type="ECO:0000256" key="6">
    <source>
        <dbReference type="ARBA" id="ARBA00023242"/>
    </source>
</evidence>
<dbReference type="Proteomes" id="UP001445335">
    <property type="component" value="Unassembled WGS sequence"/>
</dbReference>
<gene>
    <name evidence="9" type="ORF">WJX81_004969</name>
</gene>
<evidence type="ECO:0000256" key="8">
    <source>
        <dbReference type="SAM" id="MobiDB-lite"/>
    </source>
</evidence>
<dbReference type="AlphaFoldDB" id="A0AAW1QI43"/>
<accession>A0AAW1QI43</accession>
<dbReference type="GO" id="GO:0005681">
    <property type="term" value="C:spliceosomal complex"/>
    <property type="evidence" value="ECO:0007669"/>
    <property type="project" value="UniProtKB-KW"/>
</dbReference>
<dbReference type="PANTHER" id="PTHR23142">
    <property type="entry name" value="PRE-MRNA-SPLICING FACTOR 38A-RELATED"/>
    <property type="match status" value="1"/>
</dbReference>
<sequence>MANRTDPLAVSVHGTNPQNLVEKILRSKIYQSMYWKEHCFGLTAESLVEKAVDLNYLGGTYGGQRKPTNFMCLVLKLLQLQPDKEIVVEFIKNEDYKYVRVLGAFYLRLVGKPLEVYQYLEPLYNDYRKLRLRNADGSFALAHMDEVVDELLRNDYLFDIALPRIPNRLTMERLSQLEPRTSVLEDDFDEEALENEGKAAEAAAAAAALEAEMAAEETRQPRRRSRSRSAEPRRRERWRRSRSRDRERERGDRDRDRDRERREQRRDEGRHGRERERDREREREPEREPERKRRREGEEDDRRRGKDDSMDVAASNAVRAKLGLKPLK</sequence>
<organism evidence="9 10">
    <name type="scientific">Elliptochloris bilobata</name>
    <dbReference type="NCBI Taxonomy" id="381761"/>
    <lineage>
        <taxon>Eukaryota</taxon>
        <taxon>Viridiplantae</taxon>
        <taxon>Chlorophyta</taxon>
        <taxon>core chlorophytes</taxon>
        <taxon>Trebouxiophyceae</taxon>
        <taxon>Trebouxiophyceae incertae sedis</taxon>
        <taxon>Elliptochloris clade</taxon>
        <taxon>Elliptochloris</taxon>
    </lineage>
</organism>
<keyword evidence="6 7" id="KW-0539">Nucleus</keyword>
<evidence type="ECO:0000256" key="3">
    <source>
        <dbReference type="ARBA" id="ARBA00022664"/>
    </source>
</evidence>
<comment type="subcellular location">
    <subcellularLocation>
        <location evidence="1 7">Nucleus</location>
    </subcellularLocation>
</comment>
<comment type="function">
    <text evidence="7">Required for pre-mRNA splicing.</text>
</comment>
<dbReference type="Pfam" id="PF03371">
    <property type="entry name" value="PRP38"/>
    <property type="match status" value="1"/>
</dbReference>
<evidence type="ECO:0000256" key="4">
    <source>
        <dbReference type="ARBA" id="ARBA00022728"/>
    </source>
</evidence>
<comment type="caution">
    <text evidence="9">The sequence shown here is derived from an EMBL/GenBank/DDBJ whole genome shotgun (WGS) entry which is preliminary data.</text>
</comment>
<protein>
    <recommendedName>
        <fullName evidence="7">Pre-mRNA-splicing factor 38</fullName>
    </recommendedName>
</protein>
<evidence type="ECO:0000256" key="7">
    <source>
        <dbReference type="RuleBase" id="RU367025"/>
    </source>
</evidence>
<evidence type="ECO:0000313" key="10">
    <source>
        <dbReference type="Proteomes" id="UP001445335"/>
    </source>
</evidence>
<dbReference type="InterPro" id="IPR005037">
    <property type="entry name" value="PRP38"/>
</dbReference>
<proteinExistence type="inferred from homology"/>
<feature type="compositionally biased region" description="Low complexity" evidence="8">
    <location>
        <begin position="200"/>
        <end position="212"/>
    </location>
</feature>
<dbReference type="GO" id="GO:0000398">
    <property type="term" value="P:mRNA splicing, via spliceosome"/>
    <property type="evidence" value="ECO:0007669"/>
    <property type="project" value="UniProtKB-UniRule"/>
</dbReference>
<comment type="similarity">
    <text evidence="2 7">Belongs to the PRP38 family.</text>
</comment>
<keyword evidence="10" id="KW-1185">Reference proteome</keyword>
<keyword evidence="5 7" id="KW-0508">mRNA splicing</keyword>
<evidence type="ECO:0000256" key="1">
    <source>
        <dbReference type="ARBA" id="ARBA00004123"/>
    </source>
</evidence>
<evidence type="ECO:0000313" key="9">
    <source>
        <dbReference type="EMBL" id="KAK9821104.1"/>
    </source>
</evidence>
<name>A0AAW1QI43_9CHLO</name>
<feature type="region of interest" description="Disordered" evidence="8">
    <location>
        <begin position="193"/>
        <end position="328"/>
    </location>
</feature>
<evidence type="ECO:0000256" key="5">
    <source>
        <dbReference type="ARBA" id="ARBA00023187"/>
    </source>
</evidence>
<feature type="compositionally biased region" description="Basic and acidic residues" evidence="8">
    <location>
        <begin position="244"/>
        <end position="309"/>
    </location>
</feature>
<reference evidence="9 10" key="1">
    <citation type="journal article" date="2024" name="Nat. Commun.">
        <title>Phylogenomics reveals the evolutionary origins of lichenization in chlorophyte algae.</title>
        <authorList>
            <person name="Puginier C."/>
            <person name="Libourel C."/>
            <person name="Otte J."/>
            <person name="Skaloud P."/>
            <person name="Haon M."/>
            <person name="Grisel S."/>
            <person name="Petersen M."/>
            <person name="Berrin J.G."/>
            <person name="Delaux P.M."/>
            <person name="Dal Grande F."/>
            <person name="Keller J."/>
        </authorList>
    </citation>
    <scope>NUCLEOTIDE SEQUENCE [LARGE SCALE GENOMIC DNA]</scope>
    <source>
        <strain evidence="9 10">SAG 245.80</strain>
    </source>
</reference>
<keyword evidence="3 7" id="KW-0507">mRNA processing</keyword>
<dbReference type="EMBL" id="JALJOU010000108">
    <property type="protein sequence ID" value="KAK9821104.1"/>
    <property type="molecule type" value="Genomic_DNA"/>
</dbReference>
<evidence type="ECO:0000256" key="2">
    <source>
        <dbReference type="ARBA" id="ARBA00006164"/>
    </source>
</evidence>